<keyword evidence="6" id="KW-1185">Reference proteome</keyword>
<evidence type="ECO:0000259" key="4">
    <source>
        <dbReference type="Pfam" id="PF03441"/>
    </source>
</evidence>
<dbReference type="SUPFAM" id="SSF48173">
    <property type="entry name" value="Cryptochrome/photolyase FAD-binding domain"/>
    <property type="match status" value="1"/>
</dbReference>
<dbReference type="Pfam" id="PF03441">
    <property type="entry name" value="FAD_binding_7"/>
    <property type="match status" value="1"/>
</dbReference>
<feature type="domain" description="Cryptochrome/DNA photolyase FAD-binding" evidence="4">
    <location>
        <begin position="72"/>
        <end position="210"/>
    </location>
</feature>
<proteinExistence type="predicted"/>
<accession>A0ABN6LBA2</accession>
<evidence type="ECO:0000256" key="1">
    <source>
        <dbReference type="ARBA" id="ARBA00001974"/>
    </source>
</evidence>
<evidence type="ECO:0000256" key="3">
    <source>
        <dbReference type="ARBA" id="ARBA00022827"/>
    </source>
</evidence>
<dbReference type="Gene3D" id="1.25.40.80">
    <property type="match status" value="1"/>
</dbReference>
<dbReference type="InterPro" id="IPR005101">
    <property type="entry name" value="Cryptochr/Photolyase_FAD-bd"/>
</dbReference>
<protein>
    <recommendedName>
        <fullName evidence="4">Cryptochrome/DNA photolyase FAD-binding domain-containing protein</fullName>
    </recommendedName>
</protein>
<dbReference type="PANTHER" id="PTHR11455">
    <property type="entry name" value="CRYPTOCHROME"/>
    <property type="match status" value="1"/>
</dbReference>
<comment type="cofactor">
    <cofactor evidence="1">
        <name>FAD</name>
        <dbReference type="ChEBI" id="CHEBI:57692"/>
    </cofactor>
</comment>
<dbReference type="Gene3D" id="1.10.579.10">
    <property type="entry name" value="DNA Cyclobutane Dipyrimidine Photolyase, subunit A, domain 3"/>
    <property type="match status" value="1"/>
</dbReference>
<geneLocation type="plasmid" evidence="5 6">
    <name>pPP1</name>
</geneLocation>
<sequence length="371" mass="42793">MTNKSLIFSPVYQDILNAIDAVDPVAYGSDRNFLDGSVSRLSPYISRGVISTKMVMERIQERDLPREKIEKFIQELAWRDYWQQLWIAHGEAINQDLKKPQQPVNHYGIPEAIAGHRTSIKAIDDCIEAFYETGYLHNHVRMYIAGISCNLGFAHWLHPAQWMYYHLLDGDWASNALSWQWVAGSNSHKKYVANQSNINKYCYSDQKGTFLDVPYSAFDQWEIPQELEKSVKLDLRSPLPTTEAINIDPKQNTLIYNYYNMDPKWHEGAPANRILLLEPAIFEKYPVGQNAINFLLSLRTNIPELQVFVGSFADLKAQAGTSAIIYKEHPLNTHYTGTEEARDWMFPVEGAYHSFFAFWKKCKKTAVYHEA</sequence>
<keyword evidence="2" id="KW-0285">Flavoprotein</keyword>
<dbReference type="RefSeq" id="WP_338398355.1">
    <property type="nucleotide sequence ID" value="NZ_AP025293.1"/>
</dbReference>
<dbReference type="Proteomes" id="UP001354989">
    <property type="component" value="Plasmid pPP1"/>
</dbReference>
<evidence type="ECO:0000256" key="2">
    <source>
        <dbReference type="ARBA" id="ARBA00022630"/>
    </source>
</evidence>
<organism evidence="5 6">
    <name type="scientific">Persicobacter psychrovividus</name>
    <dbReference type="NCBI Taxonomy" id="387638"/>
    <lineage>
        <taxon>Bacteria</taxon>
        <taxon>Pseudomonadati</taxon>
        <taxon>Bacteroidota</taxon>
        <taxon>Cytophagia</taxon>
        <taxon>Cytophagales</taxon>
        <taxon>Persicobacteraceae</taxon>
        <taxon>Persicobacter</taxon>
    </lineage>
</organism>
<dbReference type="PANTHER" id="PTHR11455:SF18">
    <property type="entry name" value="SI:CH1073-390K14.1"/>
    <property type="match status" value="1"/>
</dbReference>
<dbReference type="EMBL" id="AP025293">
    <property type="protein sequence ID" value="BDD00498.1"/>
    <property type="molecule type" value="Genomic_DNA"/>
</dbReference>
<keyword evidence="5" id="KW-0614">Plasmid</keyword>
<keyword evidence="3" id="KW-0274">FAD</keyword>
<evidence type="ECO:0000313" key="6">
    <source>
        <dbReference type="Proteomes" id="UP001354989"/>
    </source>
</evidence>
<name>A0ABN6LBA2_9BACT</name>
<gene>
    <name evidence="5" type="ORF">PEPS_27780</name>
</gene>
<reference evidence="5 6" key="1">
    <citation type="submission" date="2021-12" db="EMBL/GenBank/DDBJ databases">
        <title>Genome sequencing of bacteria with rrn-lacking chromosome and rrn-plasmid.</title>
        <authorList>
            <person name="Anda M."/>
            <person name="Iwasaki W."/>
        </authorList>
    </citation>
    <scope>NUCLEOTIDE SEQUENCE [LARGE SCALE GENOMIC DNA]</scope>
    <source>
        <strain evidence="5 6">NBRC 101262</strain>
        <plasmid evidence="5 6">pPP1</plasmid>
    </source>
</reference>
<evidence type="ECO:0000313" key="5">
    <source>
        <dbReference type="EMBL" id="BDD00498.1"/>
    </source>
</evidence>
<dbReference type="InterPro" id="IPR002081">
    <property type="entry name" value="Cryptochrome/DNA_photolyase_1"/>
</dbReference>
<dbReference type="InterPro" id="IPR036134">
    <property type="entry name" value="Crypto/Photolyase_FAD-like_sf"/>
</dbReference>